<evidence type="ECO:0000313" key="12">
    <source>
        <dbReference type="Proteomes" id="UP001054854"/>
    </source>
</evidence>
<organism evidence="11 12">
    <name type="scientific">Streptomyces hygroscopicus</name>
    <dbReference type="NCBI Taxonomy" id="1912"/>
    <lineage>
        <taxon>Bacteria</taxon>
        <taxon>Bacillati</taxon>
        <taxon>Actinomycetota</taxon>
        <taxon>Actinomycetes</taxon>
        <taxon>Kitasatosporales</taxon>
        <taxon>Streptomycetaceae</taxon>
        <taxon>Streptomyces</taxon>
        <taxon>Streptomyces violaceusniger group</taxon>
    </lineage>
</organism>
<dbReference type="Gene3D" id="3.20.20.40">
    <property type="entry name" value="1, 4-beta cellobiohydrolase"/>
    <property type="match status" value="1"/>
</dbReference>
<dbReference type="EC" id="3.2.1.-" evidence="9"/>
<keyword evidence="3 9" id="KW-0136">Cellulose degradation</keyword>
<dbReference type="PANTHER" id="PTHR34876:SF4">
    <property type="entry name" value="1,4-BETA-D-GLUCAN CELLOBIOHYDROLASE C-RELATED"/>
    <property type="match status" value="1"/>
</dbReference>
<dbReference type="PRINTS" id="PR00733">
    <property type="entry name" value="GLHYDRLASE6"/>
</dbReference>
<dbReference type="Pfam" id="PF01341">
    <property type="entry name" value="Glyco_hydro_6"/>
    <property type="match status" value="1"/>
</dbReference>
<evidence type="ECO:0000256" key="9">
    <source>
        <dbReference type="RuleBase" id="RU361186"/>
    </source>
</evidence>
<keyword evidence="12" id="KW-1185">Reference proteome</keyword>
<dbReference type="InterPro" id="IPR001524">
    <property type="entry name" value="Glyco_hydro_6_CS"/>
</dbReference>
<keyword evidence="2 9" id="KW-0378">Hydrolase</keyword>
<feature type="compositionally biased region" description="Basic and acidic residues" evidence="10">
    <location>
        <begin position="55"/>
        <end position="64"/>
    </location>
</feature>
<evidence type="ECO:0000313" key="11">
    <source>
        <dbReference type="EMBL" id="GHJ29445.1"/>
    </source>
</evidence>
<dbReference type="InterPro" id="IPR016288">
    <property type="entry name" value="Beta_cellobiohydrolase"/>
</dbReference>
<gene>
    <name evidence="11" type="ORF">TPA0910_38780</name>
</gene>
<evidence type="ECO:0000256" key="1">
    <source>
        <dbReference type="ARBA" id="ARBA00022729"/>
    </source>
</evidence>
<dbReference type="PROSITE" id="PS00655">
    <property type="entry name" value="GLYCOSYL_HYDROL_F6_1"/>
    <property type="match status" value="1"/>
</dbReference>
<evidence type="ECO:0000256" key="4">
    <source>
        <dbReference type="ARBA" id="ARBA00023157"/>
    </source>
</evidence>
<evidence type="ECO:0000256" key="5">
    <source>
        <dbReference type="ARBA" id="ARBA00023277"/>
    </source>
</evidence>
<dbReference type="PANTHER" id="PTHR34876">
    <property type="match status" value="1"/>
</dbReference>
<evidence type="ECO:0000256" key="10">
    <source>
        <dbReference type="SAM" id="MobiDB-lite"/>
    </source>
</evidence>
<name>A0ABQ3U1F2_STRHY</name>
<keyword evidence="7 9" id="KW-0624">Polysaccharide degradation</keyword>
<reference evidence="11" key="1">
    <citation type="submission" date="2024-05" db="EMBL/GenBank/DDBJ databases">
        <title>Whole genome shotgun sequence of Streptomyces hygroscopicus NBRC 113678.</title>
        <authorList>
            <person name="Komaki H."/>
            <person name="Tamura T."/>
        </authorList>
    </citation>
    <scope>NUCLEOTIDE SEQUENCE</scope>
    <source>
        <strain evidence="11">N11-34</strain>
    </source>
</reference>
<dbReference type="Proteomes" id="UP001054854">
    <property type="component" value="Unassembled WGS sequence"/>
</dbReference>
<feature type="active site" evidence="8">
    <location>
        <position position="115"/>
    </location>
</feature>
<dbReference type="EMBL" id="BNEK01000003">
    <property type="protein sequence ID" value="GHJ29445.1"/>
    <property type="molecule type" value="Genomic_DNA"/>
</dbReference>
<dbReference type="InterPro" id="IPR036434">
    <property type="entry name" value="Beta_cellobiohydrolase_sf"/>
</dbReference>
<feature type="region of interest" description="Disordered" evidence="10">
    <location>
        <begin position="43"/>
        <end position="64"/>
    </location>
</feature>
<evidence type="ECO:0000256" key="8">
    <source>
        <dbReference type="PROSITE-ProRule" id="PRU10056"/>
    </source>
</evidence>
<accession>A0ABQ3U1F2</accession>
<proteinExistence type="inferred from homology"/>
<comment type="similarity">
    <text evidence="9">Belongs to the glycosyl hydrolase family 6.</text>
</comment>
<comment type="caution">
    <text evidence="11">The sequence shown here is derived from an EMBL/GenBank/DDBJ whole genome shotgun (WGS) entry which is preliminary data.</text>
</comment>
<keyword evidence="4" id="KW-1015">Disulfide bond</keyword>
<protein>
    <recommendedName>
        <fullName evidence="9">Glucanase</fullName>
        <ecNumber evidence="9">3.2.1.-</ecNumber>
    </recommendedName>
</protein>
<evidence type="ECO:0000256" key="2">
    <source>
        <dbReference type="ARBA" id="ARBA00022801"/>
    </source>
</evidence>
<evidence type="ECO:0000256" key="7">
    <source>
        <dbReference type="ARBA" id="ARBA00023326"/>
    </source>
</evidence>
<evidence type="ECO:0000256" key="3">
    <source>
        <dbReference type="ARBA" id="ARBA00023001"/>
    </source>
</evidence>
<keyword evidence="1" id="KW-0732">Signal</keyword>
<dbReference type="PIRSF" id="PIRSF001100">
    <property type="entry name" value="Beta_cellobiohydrolase"/>
    <property type="match status" value="1"/>
</dbReference>
<keyword evidence="6 9" id="KW-0326">Glycosidase</keyword>
<keyword evidence="5 9" id="KW-0119">Carbohydrate metabolism</keyword>
<dbReference type="SUPFAM" id="SSF51989">
    <property type="entry name" value="Glycosyl hydrolases family 6, cellulases"/>
    <property type="match status" value="1"/>
</dbReference>
<sequence>MREQGAESSIHPRWVHMVLFIVLTLPLSGCLAAAHAPVQRGGLWVNPDSPAARQASERQREGRDGEAALIRRIADQPVAEWLGPAPRDRVRYVTESAAHTGATPVLVAYHIPYRDCGRYSAGGARNAAAYRKWIREVAEGIGDRKAIVVVEPDAVAQVVDGCVPRRQRARRLALLRQAVTTLSALPRAKVYLDAGHAGWIDNARRLVAPLRRAGVRRADGFALNVSNFQPTRTTKAYGHKLSAALGGAHFVIDTSRNGNGPLERARAARYGIRKGENWCNPPGRALGEPPSTATGDPLVDAYLWIKRPGESDGTCNGGPPAGRWWTAYALDLARNAHGRAHHGGAHHGGAHHGGGAR</sequence>
<evidence type="ECO:0000256" key="6">
    <source>
        <dbReference type="ARBA" id="ARBA00023295"/>
    </source>
</evidence>